<proteinExistence type="predicted"/>
<name>A0A4Q7RT88_9BURK</name>
<evidence type="ECO:0000313" key="3">
    <source>
        <dbReference type="Proteomes" id="UP000291078"/>
    </source>
</evidence>
<dbReference type="EMBL" id="SGXM01000004">
    <property type="protein sequence ID" value="RZT36861.1"/>
    <property type="molecule type" value="Genomic_DNA"/>
</dbReference>
<sequence length="254" mass="27329">MMGRHYLAGLLLAASILSGCAVVQKPIPATSAIFEQKESTVVVAIEKMPEPGQVMLGSQGLLDIVINRANAKAIVDRLQTQDFSQVSGLPQSFRSGLESRQIKVVMIDAALDTETMPKFTEGSGEGIALRDYRPLAKQYKADKLLLITPRSLGTVRSYYGFMPLGAPMGYIALTGQLVNLSTNKLEWYDRVEVQTAALGEWDQAPEYDNLMKAVDESTRGAVGRLRGSFFMEKASPTAAPLAGGSAPATAVSTQ</sequence>
<dbReference type="RefSeq" id="WP_130392472.1">
    <property type="nucleotide sequence ID" value="NZ_SGXM01000004.1"/>
</dbReference>
<feature type="signal peptide" evidence="1">
    <location>
        <begin position="1"/>
        <end position="21"/>
    </location>
</feature>
<evidence type="ECO:0000313" key="2">
    <source>
        <dbReference type="EMBL" id="RZT36861.1"/>
    </source>
</evidence>
<organism evidence="2 3">
    <name type="scientific">Cupriavidus agavae</name>
    <dbReference type="NCBI Taxonomy" id="1001822"/>
    <lineage>
        <taxon>Bacteria</taxon>
        <taxon>Pseudomonadati</taxon>
        <taxon>Pseudomonadota</taxon>
        <taxon>Betaproteobacteria</taxon>
        <taxon>Burkholderiales</taxon>
        <taxon>Burkholderiaceae</taxon>
        <taxon>Cupriavidus</taxon>
    </lineage>
</organism>
<gene>
    <name evidence="2" type="ORF">EV147_3525</name>
</gene>
<evidence type="ECO:0008006" key="4">
    <source>
        <dbReference type="Google" id="ProtNLM"/>
    </source>
</evidence>
<keyword evidence="1" id="KW-0732">Signal</keyword>
<protein>
    <recommendedName>
        <fullName evidence="4">Lipoprotein</fullName>
    </recommendedName>
</protein>
<dbReference type="PROSITE" id="PS51257">
    <property type="entry name" value="PROKAR_LIPOPROTEIN"/>
    <property type="match status" value="1"/>
</dbReference>
<comment type="caution">
    <text evidence="2">The sequence shown here is derived from an EMBL/GenBank/DDBJ whole genome shotgun (WGS) entry which is preliminary data.</text>
</comment>
<feature type="chain" id="PRO_5020829922" description="Lipoprotein" evidence="1">
    <location>
        <begin position="22"/>
        <end position="254"/>
    </location>
</feature>
<dbReference type="OrthoDB" id="6864769at2"/>
<dbReference type="Proteomes" id="UP000291078">
    <property type="component" value="Unassembled WGS sequence"/>
</dbReference>
<reference evidence="2 3" key="1">
    <citation type="journal article" date="2015" name="Stand. Genomic Sci.">
        <title>Genomic Encyclopedia of Bacterial and Archaeal Type Strains, Phase III: the genomes of soil and plant-associated and newly described type strains.</title>
        <authorList>
            <person name="Whitman W.B."/>
            <person name="Woyke T."/>
            <person name="Klenk H.P."/>
            <person name="Zhou Y."/>
            <person name="Lilburn T.G."/>
            <person name="Beck B.J."/>
            <person name="De Vos P."/>
            <person name="Vandamme P."/>
            <person name="Eisen J.A."/>
            <person name="Garrity G."/>
            <person name="Hugenholtz P."/>
            <person name="Kyrpides N.C."/>
        </authorList>
    </citation>
    <scope>NUCLEOTIDE SEQUENCE [LARGE SCALE GENOMIC DNA]</scope>
    <source>
        <strain evidence="2 3">ASC-9842</strain>
    </source>
</reference>
<keyword evidence="3" id="KW-1185">Reference proteome</keyword>
<evidence type="ECO:0000256" key="1">
    <source>
        <dbReference type="SAM" id="SignalP"/>
    </source>
</evidence>
<accession>A0A4Q7RT88</accession>
<dbReference type="AlphaFoldDB" id="A0A4Q7RT88"/>